<dbReference type="EMBL" id="KZ679141">
    <property type="protein sequence ID" value="PTB72446.1"/>
    <property type="molecule type" value="Genomic_DNA"/>
</dbReference>
<proteinExistence type="predicted"/>
<keyword evidence="2" id="KW-1185">Reference proteome</keyword>
<sequence length="265" mass="29518">MCSSIYTDASPMEFACKSQAIPLDFNCLLPRATLPASARQRLPALSKNRRGICVCRVMRSFSHVYHRPSPSAISRVCGLRLEPRCCPSLPSSRGCIQISPQLSTAHMYICTCRDASSDLRKEYASSISRDGWGGVRRGFNACSALGITTFLSREDCHPGYTYQVSQPLCTAVTRLFSFRRLPPSVWSHMHMFPVFPVHCVPAVNVCRAAISPPWLKERFQGMSALESSIEGPFGLSGRQLRLAQLRLFGGTMLTMVFQYSMNRAH</sequence>
<gene>
    <name evidence="1" type="ORF">M440DRAFT_157538</name>
</gene>
<dbReference type="AlphaFoldDB" id="A0A2T4BT71"/>
<evidence type="ECO:0000313" key="2">
    <source>
        <dbReference type="Proteomes" id="UP000240760"/>
    </source>
</evidence>
<dbReference type="OrthoDB" id="10605290at2759"/>
<accession>A0A2T4BT71</accession>
<organism evidence="1 2">
    <name type="scientific">Trichoderma longibrachiatum ATCC 18648</name>
    <dbReference type="NCBI Taxonomy" id="983965"/>
    <lineage>
        <taxon>Eukaryota</taxon>
        <taxon>Fungi</taxon>
        <taxon>Dikarya</taxon>
        <taxon>Ascomycota</taxon>
        <taxon>Pezizomycotina</taxon>
        <taxon>Sordariomycetes</taxon>
        <taxon>Hypocreomycetidae</taxon>
        <taxon>Hypocreales</taxon>
        <taxon>Hypocreaceae</taxon>
        <taxon>Trichoderma</taxon>
    </lineage>
</organism>
<dbReference type="Proteomes" id="UP000240760">
    <property type="component" value="Unassembled WGS sequence"/>
</dbReference>
<protein>
    <submittedName>
        <fullName evidence="1">Uncharacterized protein</fullName>
    </submittedName>
</protein>
<name>A0A2T4BT71_TRILO</name>
<evidence type="ECO:0000313" key="1">
    <source>
        <dbReference type="EMBL" id="PTB72446.1"/>
    </source>
</evidence>
<reference evidence="1 2" key="1">
    <citation type="submission" date="2016-07" db="EMBL/GenBank/DDBJ databases">
        <title>Multiple horizontal gene transfer events from other fungi enriched the ability of initially mycotrophic Trichoderma (Ascomycota) to feed on dead plant biomass.</title>
        <authorList>
            <consortium name="DOE Joint Genome Institute"/>
            <person name="Aerts A."/>
            <person name="Atanasova L."/>
            <person name="Chenthamara K."/>
            <person name="Zhang J."/>
            <person name="Grujic M."/>
            <person name="Henrissat B."/>
            <person name="Kuo A."/>
            <person name="Salamov A."/>
            <person name="Lipzen A."/>
            <person name="Labutti K."/>
            <person name="Barry K."/>
            <person name="Miao Y."/>
            <person name="Rahimi M.J."/>
            <person name="Shen Q."/>
            <person name="Grigoriev I.V."/>
            <person name="Kubicek C.P."/>
            <person name="Druzhinina I.S."/>
        </authorList>
    </citation>
    <scope>NUCLEOTIDE SEQUENCE [LARGE SCALE GENOMIC DNA]</scope>
    <source>
        <strain evidence="1 2">ATCC 18648</strain>
    </source>
</reference>